<evidence type="ECO:0000313" key="2">
    <source>
        <dbReference type="Proteomes" id="UP000184121"/>
    </source>
</evidence>
<dbReference type="PANTHER" id="PTHR35279">
    <property type="match status" value="1"/>
</dbReference>
<dbReference type="AlphaFoldDB" id="A0A1M7K879"/>
<name>A0A1M7K879_9FLAO</name>
<proteinExistence type="predicted"/>
<evidence type="ECO:0000313" key="1">
    <source>
        <dbReference type="EMBL" id="SHM61424.1"/>
    </source>
</evidence>
<reference evidence="2" key="1">
    <citation type="submission" date="2016-11" db="EMBL/GenBank/DDBJ databases">
        <authorList>
            <person name="Varghese N."/>
            <person name="Submissions S."/>
        </authorList>
    </citation>
    <scope>NUCLEOTIDE SEQUENCE [LARGE SCALE GENOMIC DNA]</scope>
    <source>
        <strain evidence="2">DSM 1811</strain>
    </source>
</reference>
<dbReference type="PANTHER" id="PTHR35279:SF1">
    <property type="entry name" value="ARABINANASE_LEVANSUCRASE_INVERTASE"/>
    <property type="match status" value="1"/>
</dbReference>
<accession>A0A1M7K879</accession>
<sequence length="306" mass="36007">MTQNWKKLGLIFNLQDYEEKYRYSTLPSGFWSSEHIIRLFFSTRNEKNQSIPYYVDYDFSKQKIVGCPKVIKINLGELGTFDDSGIMPSCIISNGKEIWMYYIGWNLGVTVPFRNSIGLAVSTDNGVSFDKKFDGPVLDRSKKEPHFVASNCVLFDNNIYKMWYLSCVKWKIIDKEVRHYYHIKYATSKDGIDWERNNEIAIDFRYQNEYAISVPRVIKDKDGYKMWYSYRGGDKSEYYRIGYAESKDGRKWNRKDEIVNLDVSETGWDSKMVCYPFILDYNGDRYLLYNGNDYGKTGFGLAILEK</sequence>
<protein>
    <recommendedName>
        <fullName evidence="3">Glycosyl hydrolases family 32 N-terminal domain-containing protein</fullName>
    </recommendedName>
</protein>
<dbReference type="EMBL" id="FRBY01000005">
    <property type="protein sequence ID" value="SHM61424.1"/>
    <property type="molecule type" value="Genomic_DNA"/>
</dbReference>
<dbReference type="InterPro" id="IPR023296">
    <property type="entry name" value="Glyco_hydro_beta-prop_sf"/>
</dbReference>
<keyword evidence="2" id="KW-1185">Reference proteome</keyword>
<dbReference type="STRING" id="29534.SAMN05444366_3688"/>
<dbReference type="SUPFAM" id="SSF75005">
    <property type="entry name" value="Arabinanase/levansucrase/invertase"/>
    <property type="match status" value="1"/>
</dbReference>
<organism evidence="1 2">
    <name type="scientific">Flavobacterium saccharophilum</name>
    <dbReference type="NCBI Taxonomy" id="29534"/>
    <lineage>
        <taxon>Bacteria</taxon>
        <taxon>Pseudomonadati</taxon>
        <taxon>Bacteroidota</taxon>
        <taxon>Flavobacteriia</taxon>
        <taxon>Flavobacteriales</taxon>
        <taxon>Flavobacteriaceae</taxon>
        <taxon>Flavobacterium</taxon>
    </lineage>
</organism>
<dbReference type="OrthoDB" id="9799605at2"/>
<evidence type="ECO:0008006" key="3">
    <source>
        <dbReference type="Google" id="ProtNLM"/>
    </source>
</evidence>
<dbReference type="Gene3D" id="2.115.10.20">
    <property type="entry name" value="Glycosyl hydrolase domain, family 43"/>
    <property type="match status" value="2"/>
</dbReference>
<dbReference type="Proteomes" id="UP000184121">
    <property type="component" value="Unassembled WGS sequence"/>
</dbReference>
<gene>
    <name evidence="1" type="ORF">SAMN05444366_3688</name>
</gene>
<dbReference type="RefSeq" id="WP_072974739.1">
    <property type="nucleotide sequence ID" value="NZ_FRBY01000005.1"/>
</dbReference>